<dbReference type="EMBL" id="JAEDXG010000263">
    <property type="protein sequence ID" value="MBH9702849.1"/>
    <property type="molecule type" value="Genomic_DNA"/>
</dbReference>
<dbReference type="InterPro" id="IPR017850">
    <property type="entry name" value="Alkaline_phosphatase_core_sf"/>
</dbReference>
<name>A0A8I1DPY2_BURCE</name>
<sequence length="132" mass="14527">MKEEPSSAASSDLPRAIRRALAVAPDRKTGTINDVRHIVILMQENRSFDHYFGALTGVRGFADPHPAPTPAGDVLTQADGDQRLRPYALQAEYASDTPVGYITPHTWDDAQRAWNDGRMDQWLAAKSRLGLG</sequence>
<evidence type="ECO:0000256" key="1">
    <source>
        <dbReference type="ARBA" id="ARBA00022801"/>
    </source>
</evidence>
<organism evidence="2 3">
    <name type="scientific">Burkholderia cepacia</name>
    <name type="common">Pseudomonas cepacia</name>
    <dbReference type="NCBI Taxonomy" id="292"/>
    <lineage>
        <taxon>Bacteria</taxon>
        <taxon>Pseudomonadati</taxon>
        <taxon>Pseudomonadota</taxon>
        <taxon>Betaproteobacteria</taxon>
        <taxon>Burkholderiales</taxon>
        <taxon>Burkholderiaceae</taxon>
        <taxon>Burkholderia</taxon>
        <taxon>Burkholderia cepacia complex</taxon>
    </lineage>
</organism>
<protein>
    <submittedName>
        <fullName evidence="2">Phospholipase C, phosphocholine-specific</fullName>
    </submittedName>
</protein>
<reference evidence="2" key="1">
    <citation type="submission" date="2020-12" db="EMBL/GenBank/DDBJ databases">
        <title>Burkholderia cepacia complex in Mexico.</title>
        <authorList>
            <person name="Estrada P."/>
        </authorList>
    </citation>
    <scope>NUCLEOTIDE SEQUENCE</scope>
    <source>
        <strain evidence="2">871</strain>
    </source>
</reference>
<dbReference type="PANTHER" id="PTHR31956:SF1">
    <property type="entry name" value="NON-SPECIFIC PHOSPHOLIPASE C1"/>
    <property type="match status" value="1"/>
</dbReference>
<dbReference type="InterPro" id="IPR007312">
    <property type="entry name" value="Phosphoesterase"/>
</dbReference>
<accession>A0A8I1DPY2</accession>
<dbReference type="RefSeq" id="WP_331253201.1">
    <property type="nucleotide sequence ID" value="NZ_JAEDXG010000263.1"/>
</dbReference>
<dbReference type="PANTHER" id="PTHR31956">
    <property type="entry name" value="NON-SPECIFIC PHOSPHOLIPASE C4-RELATED"/>
    <property type="match status" value="1"/>
</dbReference>
<keyword evidence="1" id="KW-0378">Hydrolase</keyword>
<gene>
    <name evidence="2" type="ORF">JAO13_41255</name>
</gene>
<evidence type="ECO:0000313" key="2">
    <source>
        <dbReference type="EMBL" id="MBH9702849.1"/>
    </source>
</evidence>
<comment type="caution">
    <text evidence="2">The sequence shown here is derived from an EMBL/GenBank/DDBJ whole genome shotgun (WGS) entry which is preliminary data.</text>
</comment>
<dbReference type="Pfam" id="PF04185">
    <property type="entry name" value="Phosphoesterase"/>
    <property type="match status" value="1"/>
</dbReference>
<dbReference type="AlphaFoldDB" id="A0A8I1DPY2"/>
<proteinExistence type="predicted"/>
<evidence type="ECO:0000313" key="3">
    <source>
        <dbReference type="Proteomes" id="UP000645612"/>
    </source>
</evidence>
<dbReference type="Gene3D" id="3.40.720.10">
    <property type="entry name" value="Alkaline Phosphatase, subunit A"/>
    <property type="match status" value="1"/>
</dbReference>
<feature type="non-terminal residue" evidence="2">
    <location>
        <position position="132"/>
    </location>
</feature>
<dbReference type="GO" id="GO:0042578">
    <property type="term" value="F:phosphoric ester hydrolase activity"/>
    <property type="evidence" value="ECO:0007669"/>
    <property type="project" value="UniProtKB-ARBA"/>
</dbReference>
<dbReference type="Proteomes" id="UP000645612">
    <property type="component" value="Unassembled WGS sequence"/>
</dbReference>